<proteinExistence type="predicted"/>
<dbReference type="EMBL" id="CPYD01000002">
    <property type="protein sequence ID" value="CNE04982.1"/>
    <property type="molecule type" value="Genomic_DNA"/>
</dbReference>
<organism evidence="1 2">
    <name type="scientific">Yersinia nurmii</name>
    <dbReference type="NCBI Taxonomy" id="685706"/>
    <lineage>
        <taxon>Bacteria</taxon>
        <taxon>Pseudomonadati</taxon>
        <taxon>Pseudomonadota</taxon>
        <taxon>Gammaproteobacteria</taxon>
        <taxon>Enterobacterales</taxon>
        <taxon>Yersiniaceae</taxon>
        <taxon>Yersinia</taxon>
    </lineage>
</organism>
<gene>
    <name evidence="1" type="ORF">ERS137967_00610</name>
</gene>
<evidence type="ECO:0000313" key="2">
    <source>
        <dbReference type="Proteomes" id="UP000040578"/>
    </source>
</evidence>
<keyword evidence="2" id="KW-1185">Reference proteome</keyword>
<protein>
    <submittedName>
        <fullName evidence="1">Uncharacterized protein</fullName>
    </submittedName>
</protein>
<name>A0ABM9S2T8_9GAMM</name>
<comment type="caution">
    <text evidence="1">The sequence shown here is derived from an EMBL/GenBank/DDBJ whole genome shotgun (WGS) entry which is preliminary data.</text>
</comment>
<accession>A0ABM9S2T8</accession>
<dbReference type="Proteomes" id="UP000040578">
    <property type="component" value="Unassembled WGS sequence"/>
</dbReference>
<evidence type="ECO:0000313" key="1">
    <source>
        <dbReference type="EMBL" id="CNE04982.1"/>
    </source>
</evidence>
<sequence>MSTLVSRWQSYSVKPYMPFKPDLQPVVTMKLDGIYQEN</sequence>
<reference evidence="1 2" key="1">
    <citation type="submission" date="2015-03" db="EMBL/GenBank/DDBJ databases">
        <authorList>
            <consortium name="Pathogen Informatics"/>
            <person name="Murphy D."/>
        </authorList>
    </citation>
    <scope>NUCLEOTIDE SEQUENCE [LARGE SCALE GENOMIC DNA]</scope>
    <source>
        <strain evidence="2">type strain: CIP110231</strain>
    </source>
</reference>